<dbReference type="AlphaFoldDB" id="Q08QW7"/>
<dbReference type="GO" id="GO:0016301">
    <property type="term" value="F:kinase activity"/>
    <property type="evidence" value="ECO:0007669"/>
    <property type="project" value="UniProtKB-KW"/>
</dbReference>
<accession>Q08QW7</accession>
<dbReference type="Proteomes" id="UP000032702">
    <property type="component" value="Unassembled WGS sequence"/>
</dbReference>
<proteinExistence type="predicted"/>
<comment type="caution">
    <text evidence="1">The sequence shown here is derived from an EMBL/GenBank/DDBJ whole genome shotgun (WGS) entry which is preliminary data.</text>
</comment>
<keyword evidence="1" id="KW-0808">Transferase</keyword>
<keyword evidence="1" id="KW-0418">Kinase</keyword>
<evidence type="ECO:0000313" key="1">
    <source>
        <dbReference type="EMBL" id="EAU62884.1"/>
    </source>
</evidence>
<dbReference type="EMBL" id="AAMD01000198">
    <property type="protein sequence ID" value="EAU62884.1"/>
    <property type="molecule type" value="Genomic_DNA"/>
</dbReference>
<evidence type="ECO:0000313" key="2">
    <source>
        <dbReference type="Proteomes" id="UP000032702"/>
    </source>
</evidence>
<gene>
    <name evidence="1" type="ORF">STIAU_1149</name>
</gene>
<name>Q08QW7_STIAD</name>
<sequence>MRKAGIGLLTLSTVPPAAVFDGNTSLGTTPLRKVPLQAGTYRLRIVDSEGQSRLFSAPVELAKERKYTIRVSDLPLYPD</sequence>
<protein>
    <submittedName>
        <fullName evidence="1">Serine/threonine kinase PKN13, putative</fullName>
    </submittedName>
</protein>
<reference evidence="1 2" key="1">
    <citation type="submission" date="2006-04" db="EMBL/GenBank/DDBJ databases">
        <authorList>
            <person name="Nierman W.C."/>
        </authorList>
    </citation>
    <scope>NUCLEOTIDE SEQUENCE [LARGE SCALE GENOMIC DNA]</scope>
    <source>
        <strain evidence="1 2">DW4/3-1</strain>
    </source>
</reference>
<organism evidence="1 2">
    <name type="scientific">Stigmatella aurantiaca (strain DW4/3-1)</name>
    <dbReference type="NCBI Taxonomy" id="378806"/>
    <lineage>
        <taxon>Bacteria</taxon>
        <taxon>Pseudomonadati</taxon>
        <taxon>Myxococcota</taxon>
        <taxon>Myxococcia</taxon>
        <taxon>Myxococcales</taxon>
        <taxon>Cystobacterineae</taxon>
        <taxon>Archangiaceae</taxon>
        <taxon>Stigmatella</taxon>
    </lineage>
</organism>